<dbReference type="PROSITE" id="PS50802">
    <property type="entry name" value="OTU"/>
    <property type="match status" value="1"/>
</dbReference>
<evidence type="ECO:0000256" key="1">
    <source>
        <dbReference type="SAM" id="MobiDB-lite"/>
    </source>
</evidence>
<evidence type="ECO:0000313" key="4">
    <source>
        <dbReference type="Proteomes" id="UP000594262"/>
    </source>
</evidence>
<dbReference type="Pfam" id="PF21599">
    <property type="entry name" value="ZSWIM3_N"/>
    <property type="match status" value="1"/>
</dbReference>
<proteinExistence type="predicted"/>
<feature type="domain" description="OTU" evidence="2">
    <location>
        <begin position="838"/>
        <end position="979"/>
    </location>
</feature>
<feature type="compositionally biased region" description="Polar residues" evidence="1">
    <location>
        <begin position="641"/>
        <end position="651"/>
    </location>
</feature>
<feature type="region of interest" description="Disordered" evidence="1">
    <location>
        <begin position="641"/>
        <end position="718"/>
    </location>
</feature>
<dbReference type="OrthoDB" id="5976446at2759"/>
<sequence>NESIKMSNEKCSFTVGEKFSSFEDLLNKIEKFKEDHSTELSIAASRKLESAVNTKRLSKDKNINKSLIYFEIKYICIEGGKCKSRSKGARKTSTLKKECPLFISLGTDKDAQSLVVKNVNLEHNHEVNRNLFRHYAPQRKLSGKIKEDAIGLLKAKANKKLVRLELAKKTGKIVTMRDVHNLNKLSKDVDKTRNDLQSVVNILKNEFGCSVNLHKDNEDNFLGLFFQDESMKVNFDRFPEILFVDATYKVNELRIPAYIFLVEDSLGQSEVVGVALMVNETKENLAWLIGTFAEENPTKKLRVVMADKDINERNRISELLGVPILICLYHALKIFKRELSTLSLTPNIKDAAKGLFESMCYAYTKSDFERFEKEFQTLESSALLEYYDKNWKPISKEWVKCFKAEAGDFLNSTNNRLESFNSKLKTVVDNHCSLEEFVRGFFVVLDALRTERDANVAKEFQKLKLSLPHDPCVKSIYDHLTSYSANFVCEQLAAIEKTTVRNSTINSCDCCFYLSMDLPCRHIFLSRSLSGCVPLFDPVLCAVRWSKTYYRQSQRLFTQTINKFDKLTTTSSSFRPLKALNFNERYRKADAVCKNISMLASEPGGTEFVERMTLLRTLEDMWRNGQEVHLLSLPLKSTENENPFSSFSQDHCQGHKDNTSDKTLPKVPKIQPGNPNVTGVINNSPLKSTENENPFSSISSNHCQGHIDNTSDKDSPKVTKIQPEVNHNLPASANEVSLKESFHNQSDKHIDIQDFDVSNVKLPPRKKPRGRPKGHNLTVIGRQKKRKLNNGRKDNTNNKALPKVPKIQPENPNVADVTNNHPDRLVDHLSFICDPSQRAVIEVPGDGHCLLYAWEICLNFSENSSLKPSYVALSSMVMQQYLLRKKEYKKFLCDNELNVDMDNEIRKYLNEKSYGRQIGDEPIFDSLTNATNVKVFTWESAENGSLIQIGHRVPSDNNWSNGTIHLHKMGQHYEPIVAKKFQEMAKSLSRSHGISMQETQRMSEAYILKMVDNEIPSTSGHCSIEGKDSQIQTEKRQKTTSNAESDYFNQSYNSLDDQTLLQHVEGIDEVVAALEER</sequence>
<dbReference type="EnsemblMetazoa" id="CLYHEMT012230.1">
    <property type="protein sequence ID" value="CLYHEMP012230.1"/>
    <property type="gene ID" value="CLYHEMG012230"/>
</dbReference>
<dbReference type="PANTHER" id="PTHR31569">
    <property type="entry name" value="SWIM-TYPE DOMAIN-CONTAINING PROTEIN"/>
    <property type="match status" value="1"/>
</dbReference>
<feature type="compositionally biased region" description="Polar residues" evidence="1">
    <location>
        <begin position="673"/>
        <end position="703"/>
    </location>
</feature>
<dbReference type="Gene3D" id="3.90.70.80">
    <property type="match status" value="1"/>
</dbReference>
<dbReference type="InterPro" id="IPR048324">
    <property type="entry name" value="ZSWIM1-3_RNaseH-like"/>
</dbReference>
<feature type="region of interest" description="Disordered" evidence="1">
    <location>
        <begin position="787"/>
        <end position="813"/>
    </location>
</feature>
<dbReference type="InterPro" id="IPR003323">
    <property type="entry name" value="OTU_dom"/>
</dbReference>
<accession>A0A7M5VHC8</accession>
<dbReference type="InterPro" id="IPR048325">
    <property type="entry name" value="ZSWIM3_N"/>
</dbReference>
<dbReference type="InterPro" id="IPR052579">
    <property type="entry name" value="Zinc_finger_SWIM"/>
</dbReference>
<protein>
    <recommendedName>
        <fullName evidence="2">OTU domain-containing protein</fullName>
    </recommendedName>
</protein>
<keyword evidence="4" id="KW-1185">Reference proteome</keyword>
<name>A0A7M5VHC8_9CNID</name>
<evidence type="ECO:0000313" key="3">
    <source>
        <dbReference type="EnsemblMetazoa" id="CLYHEMP012230.1"/>
    </source>
</evidence>
<evidence type="ECO:0000259" key="2">
    <source>
        <dbReference type="PROSITE" id="PS50802"/>
    </source>
</evidence>
<reference evidence="3" key="1">
    <citation type="submission" date="2021-01" db="UniProtKB">
        <authorList>
            <consortium name="EnsemblMetazoa"/>
        </authorList>
    </citation>
    <scope>IDENTIFICATION</scope>
</reference>
<organism evidence="3 4">
    <name type="scientific">Clytia hemisphaerica</name>
    <dbReference type="NCBI Taxonomy" id="252671"/>
    <lineage>
        <taxon>Eukaryota</taxon>
        <taxon>Metazoa</taxon>
        <taxon>Cnidaria</taxon>
        <taxon>Hydrozoa</taxon>
        <taxon>Hydroidolina</taxon>
        <taxon>Leptothecata</taxon>
        <taxon>Obeliida</taxon>
        <taxon>Clytiidae</taxon>
        <taxon>Clytia</taxon>
    </lineage>
</organism>
<dbReference type="CDD" id="cd22744">
    <property type="entry name" value="OTU"/>
    <property type="match status" value="1"/>
</dbReference>
<dbReference type="Proteomes" id="UP000594262">
    <property type="component" value="Unplaced"/>
</dbReference>
<feature type="compositionally biased region" description="Basic and acidic residues" evidence="1">
    <location>
        <begin position="652"/>
        <end position="664"/>
    </location>
</feature>
<dbReference type="PANTHER" id="PTHR31569:SF4">
    <property type="entry name" value="SWIM-TYPE DOMAIN-CONTAINING PROTEIN"/>
    <property type="match status" value="1"/>
</dbReference>
<dbReference type="AlphaFoldDB" id="A0A7M5VHC8"/>
<dbReference type="Pfam" id="PF21056">
    <property type="entry name" value="ZSWIM1-3_RNaseH-like"/>
    <property type="match status" value="1"/>
</dbReference>